<name>A0ABS9TD06_9PSEU</name>
<dbReference type="SUPFAM" id="SSF101908">
    <property type="entry name" value="Putative isomerase YbhE"/>
    <property type="match status" value="1"/>
</dbReference>
<dbReference type="PROSITE" id="PS50082">
    <property type="entry name" value="WD_REPEATS_2"/>
    <property type="match status" value="1"/>
</dbReference>
<dbReference type="RefSeq" id="WP_241036454.1">
    <property type="nucleotide sequence ID" value="NZ_JAKXMK010000009.1"/>
</dbReference>
<evidence type="ECO:0008006" key="6">
    <source>
        <dbReference type="Google" id="ProtNLM"/>
    </source>
</evidence>
<proteinExistence type="predicted"/>
<dbReference type="Proteomes" id="UP001299970">
    <property type="component" value="Unassembled WGS sequence"/>
</dbReference>
<feature type="repeat" description="WD" evidence="3">
    <location>
        <begin position="255"/>
        <end position="287"/>
    </location>
</feature>
<keyword evidence="5" id="KW-1185">Reference proteome</keyword>
<gene>
    <name evidence="4" type="ORF">MMF94_12080</name>
</gene>
<dbReference type="PANTHER" id="PTHR19848">
    <property type="entry name" value="WD40 REPEAT PROTEIN"/>
    <property type="match status" value="1"/>
</dbReference>
<comment type="caution">
    <text evidence="4">The sequence shown here is derived from an EMBL/GenBank/DDBJ whole genome shotgun (WGS) entry which is preliminary data.</text>
</comment>
<dbReference type="SMART" id="SM00320">
    <property type="entry name" value="WD40"/>
    <property type="match status" value="5"/>
</dbReference>
<keyword evidence="2" id="KW-0677">Repeat</keyword>
<dbReference type="InterPro" id="IPR015943">
    <property type="entry name" value="WD40/YVTN_repeat-like_dom_sf"/>
</dbReference>
<evidence type="ECO:0000256" key="1">
    <source>
        <dbReference type="ARBA" id="ARBA00022574"/>
    </source>
</evidence>
<dbReference type="EMBL" id="JAKXMK010000009">
    <property type="protein sequence ID" value="MCH6166424.1"/>
    <property type="molecule type" value="Genomic_DNA"/>
</dbReference>
<dbReference type="Gene3D" id="2.130.10.10">
    <property type="entry name" value="YVTN repeat-like/Quinoprotein amine dehydrogenase"/>
    <property type="match status" value="2"/>
</dbReference>
<reference evidence="4 5" key="1">
    <citation type="submission" date="2022-03" db="EMBL/GenBank/DDBJ databases">
        <title>Pseudonocardia alaer sp. nov., a novel actinomycete isolated from reed forest soil.</title>
        <authorList>
            <person name="Wang L."/>
        </authorList>
    </citation>
    <scope>NUCLEOTIDE SEQUENCE [LARGE SCALE GENOMIC DNA]</scope>
    <source>
        <strain evidence="4 5">Y-16303</strain>
    </source>
</reference>
<dbReference type="InterPro" id="IPR001680">
    <property type="entry name" value="WD40_rpt"/>
</dbReference>
<evidence type="ECO:0000313" key="5">
    <source>
        <dbReference type="Proteomes" id="UP001299970"/>
    </source>
</evidence>
<dbReference type="PANTHER" id="PTHR19848:SF8">
    <property type="entry name" value="F-BOX AND WD REPEAT DOMAIN CONTAINING 7"/>
    <property type="match status" value="1"/>
</dbReference>
<evidence type="ECO:0000256" key="3">
    <source>
        <dbReference type="PROSITE-ProRule" id="PRU00221"/>
    </source>
</evidence>
<organism evidence="4 5">
    <name type="scientific">Pseudonocardia alaniniphila</name>
    <dbReference type="NCBI Taxonomy" id="75291"/>
    <lineage>
        <taxon>Bacteria</taxon>
        <taxon>Bacillati</taxon>
        <taxon>Actinomycetota</taxon>
        <taxon>Actinomycetes</taxon>
        <taxon>Pseudonocardiales</taxon>
        <taxon>Pseudonocardiaceae</taxon>
        <taxon>Pseudonocardia</taxon>
    </lineage>
</organism>
<protein>
    <recommendedName>
        <fullName evidence="6">WD40 repeat protein</fullName>
    </recommendedName>
</protein>
<keyword evidence="1 3" id="KW-0853">WD repeat</keyword>
<sequence length="337" mass="35263">MTTATTDTRWTVDLGEPVIHCVSLPGALAAGGSEGTIVVVDLSSSVLLRLRLGDFLLGLAASPDGTRLAAGGGERVAVWDLADGRLLAEHPTQWSSALAWSARSDLLAVGDGKQVRVLDRDGAPRWTSTPLTSTVAGLAFLRRDGRRITAAAYRGVTIFEPDSDRLIEHLLAPGSIAGIAVAPNGRWVVGGSQDATLHGWKVPGGDDFRMSGFPTTVSRLAFESSGRWMACDGGDAVAFWDFSGHGPTGREAVLGDGHRGLITAMAWHPGNARTLVTGDGNGDVMTWVLDTSVRPGERIRPTRARSTGDPIDALAVVDGYHPVTGHRSGAITCGTAS</sequence>
<evidence type="ECO:0000313" key="4">
    <source>
        <dbReference type="EMBL" id="MCH6166424.1"/>
    </source>
</evidence>
<evidence type="ECO:0000256" key="2">
    <source>
        <dbReference type="ARBA" id="ARBA00022737"/>
    </source>
</evidence>
<accession>A0ABS9TD06</accession>
<dbReference type="Pfam" id="PF00400">
    <property type="entry name" value="WD40"/>
    <property type="match status" value="2"/>
</dbReference>